<protein>
    <recommendedName>
        <fullName evidence="6">Amino acid transporter transmembrane domain-containing protein</fullName>
    </recommendedName>
</protein>
<evidence type="ECO:0000256" key="1">
    <source>
        <dbReference type="ARBA" id="ARBA00004141"/>
    </source>
</evidence>
<dbReference type="AlphaFoldDB" id="A0AAD7YKY3"/>
<comment type="caution">
    <text evidence="7">The sequence shown here is derived from an EMBL/GenBank/DDBJ whole genome shotgun (WGS) entry which is preliminary data.</text>
</comment>
<feature type="transmembrane region" description="Helical" evidence="5">
    <location>
        <begin position="166"/>
        <end position="184"/>
    </location>
</feature>
<feature type="transmembrane region" description="Helical" evidence="5">
    <location>
        <begin position="43"/>
        <end position="64"/>
    </location>
</feature>
<evidence type="ECO:0000313" key="8">
    <source>
        <dbReference type="Proteomes" id="UP001231518"/>
    </source>
</evidence>
<feature type="transmembrane region" description="Helical" evidence="5">
    <location>
        <begin position="308"/>
        <end position="325"/>
    </location>
</feature>
<dbReference type="GO" id="GO:0015179">
    <property type="term" value="F:L-amino acid transmembrane transporter activity"/>
    <property type="evidence" value="ECO:0007669"/>
    <property type="project" value="TreeGrafter"/>
</dbReference>
<evidence type="ECO:0000256" key="4">
    <source>
        <dbReference type="ARBA" id="ARBA00023136"/>
    </source>
</evidence>
<feature type="transmembrane region" description="Helical" evidence="5">
    <location>
        <begin position="70"/>
        <end position="92"/>
    </location>
</feature>
<keyword evidence="4 5" id="KW-0472">Membrane</keyword>
<organism evidence="7 8">
    <name type="scientific">Mythimna separata</name>
    <name type="common">Oriental armyworm</name>
    <name type="synonym">Pseudaletia separata</name>
    <dbReference type="NCBI Taxonomy" id="271217"/>
    <lineage>
        <taxon>Eukaryota</taxon>
        <taxon>Metazoa</taxon>
        <taxon>Ecdysozoa</taxon>
        <taxon>Arthropoda</taxon>
        <taxon>Hexapoda</taxon>
        <taxon>Insecta</taxon>
        <taxon>Pterygota</taxon>
        <taxon>Neoptera</taxon>
        <taxon>Endopterygota</taxon>
        <taxon>Lepidoptera</taxon>
        <taxon>Glossata</taxon>
        <taxon>Ditrysia</taxon>
        <taxon>Noctuoidea</taxon>
        <taxon>Noctuidae</taxon>
        <taxon>Noctuinae</taxon>
        <taxon>Hadenini</taxon>
        <taxon>Mythimna</taxon>
    </lineage>
</organism>
<evidence type="ECO:0000256" key="5">
    <source>
        <dbReference type="SAM" id="Phobius"/>
    </source>
</evidence>
<reference evidence="7" key="1">
    <citation type="submission" date="2023-03" db="EMBL/GenBank/DDBJ databases">
        <title>Chromosome-level genomes of two armyworms, Mythimna separata and Mythimna loreyi, provide insights into the biosynthesis and reception of sex pheromones.</title>
        <authorList>
            <person name="Zhao H."/>
        </authorList>
    </citation>
    <scope>NUCLEOTIDE SEQUENCE</scope>
    <source>
        <strain evidence="7">BeijingLab</strain>
        <tissue evidence="7">Pupa</tissue>
    </source>
</reference>
<sequence length="457" mass="50734">MMQTDRSGLVIDMRRTRLNTAVLSRTDYDPRDHRAPKDPMKVWMAYFALLRLMCGSGMLAMPLATSQMGIVLGPVLTLLTGFLIIFTHRLMLGSIYEVARQLRIPYISYRYGFRLALLHGPPALHWIGDRGPTIIAMFMVLTQLALCSVMVIFTSECLKALMDWESNVPALACLYVPFILIEVFMEDISKISYLVMSGNFLNVIGLGIVFGHIAVDYNGEEVSAKTSVGAVLFGFGTLLFNLSSVGVILSLDKCLKDARKLTSAFGVLNVGIMLPTILAMVFGALGYYSFGTMEENILRSLPYDQVTSMLAVSLYLVSVGSAYPLQAYPAIMTIIEVIKYHDVWATPTDQSLECIANVGRPLFVTLSFAICYVIPFQGPLVAFVGNLCTTMLQLVFPALMDLSLRYPNRYGRNQIHLYIDLSIVFLGLICFTVGVYNCGYLIHVRMMSQYSPNSGFA</sequence>
<feature type="transmembrane region" description="Helical" evidence="5">
    <location>
        <begin position="381"/>
        <end position="400"/>
    </location>
</feature>
<feature type="transmembrane region" description="Helical" evidence="5">
    <location>
        <begin position="421"/>
        <end position="442"/>
    </location>
</feature>
<dbReference type="GO" id="GO:0005774">
    <property type="term" value="C:vacuolar membrane"/>
    <property type="evidence" value="ECO:0007669"/>
    <property type="project" value="TreeGrafter"/>
</dbReference>
<dbReference type="InterPro" id="IPR013057">
    <property type="entry name" value="AA_transpt_TM"/>
</dbReference>
<evidence type="ECO:0000259" key="6">
    <source>
        <dbReference type="Pfam" id="PF01490"/>
    </source>
</evidence>
<gene>
    <name evidence="7" type="ORF">PYW07_005961</name>
</gene>
<keyword evidence="8" id="KW-1185">Reference proteome</keyword>
<feature type="transmembrane region" description="Helical" evidence="5">
    <location>
        <begin position="227"/>
        <end position="251"/>
    </location>
</feature>
<evidence type="ECO:0000313" key="7">
    <source>
        <dbReference type="EMBL" id="KAJ8718031.1"/>
    </source>
</evidence>
<dbReference type="Proteomes" id="UP001231518">
    <property type="component" value="Chromosome 18"/>
</dbReference>
<feature type="transmembrane region" description="Helical" evidence="5">
    <location>
        <begin position="263"/>
        <end position="288"/>
    </location>
</feature>
<dbReference type="PANTHER" id="PTHR22950">
    <property type="entry name" value="AMINO ACID TRANSPORTER"/>
    <property type="match status" value="1"/>
</dbReference>
<dbReference type="Pfam" id="PF01490">
    <property type="entry name" value="Aa_trans"/>
    <property type="match status" value="1"/>
</dbReference>
<accession>A0AAD7YKY3</accession>
<keyword evidence="3 5" id="KW-1133">Transmembrane helix</keyword>
<feature type="domain" description="Amino acid transporter transmembrane" evidence="6">
    <location>
        <begin position="41"/>
        <end position="437"/>
    </location>
</feature>
<dbReference type="EMBL" id="JARGEI010000016">
    <property type="protein sequence ID" value="KAJ8718031.1"/>
    <property type="molecule type" value="Genomic_DNA"/>
</dbReference>
<evidence type="ECO:0000256" key="3">
    <source>
        <dbReference type="ARBA" id="ARBA00022989"/>
    </source>
</evidence>
<comment type="subcellular location">
    <subcellularLocation>
        <location evidence="1">Membrane</location>
        <topology evidence="1">Multi-pass membrane protein</topology>
    </subcellularLocation>
</comment>
<keyword evidence="2 5" id="KW-0812">Transmembrane</keyword>
<feature type="transmembrane region" description="Helical" evidence="5">
    <location>
        <begin position="134"/>
        <end position="154"/>
    </location>
</feature>
<dbReference type="PANTHER" id="PTHR22950:SF349">
    <property type="entry name" value="AMINO ACID TRANSPORTER TRANSMEMBRANE DOMAIN-CONTAINING PROTEIN"/>
    <property type="match status" value="1"/>
</dbReference>
<evidence type="ECO:0000256" key="2">
    <source>
        <dbReference type="ARBA" id="ARBA00022692"/>
    </source>
</evidence>
<name>A0AAD7YKY3_MYTSE</name>
<feature type="transmembrane region" description="Helical" evidence="5">
    <location>
        <begin position="191"/>
        <end position="215"/>
    </location>
</feature>
<proteinExistence type="predicted"/>